<evidence type="ECO:0000313" key="6">
    <source>
        <dbReference type="Proteomes" id="UP000315252"/>
    </source>
</evidence>
<gene>
    <name evidence="5" type="ORF">FKG95_27565</name>
</gene>
<evidence type="ECO:0000259" key="4">
    <source>
        <dbReference type="PROSITE" id="PS51063"/>
    </source>
</evidence>
<dbReference type="SUPFAM" id="SSF51206">
    <property type="entry name" value="cAMP-binding domain-like"/>
    <property type="match status" value="1"/>
</dbReference>
<dbReference type="InterPro" id="IPR036388">
    <property type="entry name" value="WH-like_DNA-bd_sf"/>
</dbReference>
<feature type="domain" description="HTH crp-type" evidence="4">
    <location>
        <begin position="146"/>
        <end position="223"/>
    </location>
</feature>
<dbReference type="InterPro" id="IPR000595">
    <property type="entry name" value="cNMP-bd_dom"/>
</dbReference>
<dbReference type="Gene3D" id="2.60.120.10">
    <property type="entry name" value="Jelly Rolls"/>
    <property type="match status" value="1"/>
</dbReference>
<keyword evidence="2" id="KW-0238">DNA-binding</keyword>
<dbReference type="SMART" id="SM00419">
    <property type="entry name" value="HTH_CRP"/>
    <property type="match status" value="1"/>
</dbReference>
<dbReference type="Proteomes" id="UP000315252">
    <property type="component" value="Unassembled WGS sequence"/>
</dbReference>
<protein>
    <submittedName>
        <fullName evidence="5">Crp/Fnr family transcriptional regulator</fullName>
    </submittedName>
</protein>
<dbReference type="Gene3D" id="1.10.10.10">
    <property type="entry name" value="Winged helix-like DNA-binding domain superfamily/Winged helix DNA-binding domain"/>
    <property type="match status" value="1"/>
</dbReference>
<evidence type="ECO:0000256" key="2">
    <source>
        <dbReference type="ARBA" id="ARBA00023125"/>
    </source>
</evidence>
<accession>A0A545T091</accession>
<dbReference type="SUPFAM" id="SSF46785">
    <property type="entry name" value="Winged helix' DNA-binding domain"/>
    <property type="match status" value="1"/>
</dbReference>
<evidence type="ECO:0000313" key="5">
    <source>
        <dbReference type="EMBL" id="TQV70620.1"/>
    </source>
</evidence>
<keyword evidence="3" id="KW-0804">Transcription</keyword>
<evidence type="ECO:0000256" key="1">
    <source>
        <dbReference type="ARBA" id="ARBA00023015"/>
    </source>
</evidence>
<keyword evidence="1" id="KW-0805">Transcription regulation</keyword>
<dbReference type="GO" id="GO:0006355">
    <property type="term" value="P:regulation of DNA-templated transcription"/>
    <property type="evidence" value="ECO:0007669"/>
    <property type="project" value="InterPro"/>
</dbReference>
<dbReference type="PROSITE" id="PS51063">
    <property type="entry name" value="HTH_CRP_2"/>
    <property type="match status" value="1"/>
</dbReference>
<dbReference type="CDD" id="cd00038">
    <property type="entry name" value="CAP_ED"/>
    <property type="match status" value="1"/>
</dbReference>
<organism evidence="5 6">
    <name type="scientific">Denitrobaculum tricleocarpae</name>
    <dbReference type="NCBI Taxonomy" id="2591009"/>
    <lineage>
        <taxon>Bacteria</taxon>
        <taxon>Pseudomonadati</taxon>
        <taxon>Pseudomonadota</taxon>
        <taxon>Alphaproteobacteria</taxon>
        <taxon>Rhodospirillales</taxon>
        <taxon>Rhodospirillaceae</taxon>
        <taxon>Denitrobaculum</taxon>
    </lineage>
</organism>
<dbReference type="RefSeq" id="WP_142899689.1">
    <property type="nucleotide sequence ID" value="NZ_ML660067.1"/>
</dbReference>
<dbReference type="AlphaFoldDB" id="A0A545T091"/>
<dbReference type="InterPro" id="IPR014710">
    <property type="entry name" value="RmlC-like_jellyroll"/>
</dbReference>
<dbReference type="InterPro" id="IPR012318">
    <property type="entry name" value="HTH_CRP"/>
</dbReference>
<keyword evidence="6" id="KW-1185">Reference proteome</keyword>
<dbReference type="GO" id="GO:0003677">
    <property type="term" value="F:DNA binding"/>
    <property type="evidence" value="ECO:0007669"/>
    <property type="project" value="UniProtKB-KW"/>
</dbReference>
<dbReference type="EMBL" id="VHSH01000016">
    <property type="protein sequence ID" value="TQV70620.1"/>
    <property type="molecule type" value="Genomic_DNA"/>
</dbReference>
<sequence>MDKVPRVLSIDTPCLPDYSPWNRLSAASLCDLLDTATPANLSRGDEVRSDVGIVISGAFAVQRELSDGRRVLCSLFHEGDLVDVRRSERIRQGKLIALKDSEFLMLDQDQIDACIAQHSDIAGAFITQQGAHFARMRDHVTDLSCKTPFERLASLLFEFKRWPGRQKRSRDGDTVHIPIMRIDIADYIGVKAETVSRAIRKLEQEKRIAIPTADQVFMIDVPAMRQIANGGRPRQSTRRA</sequence>
<evidence type="ECO:0000256" key="3">
    <source>
        <dbReference type="ARBA" id="ARBA00023163"/>
    </source>
</evidence>
<name>A0A545T091_9PROT</name>
<dbReference type="InterPro" id="IPR018490">
    <property type="entry name" value="cNMP-bd_dom_sf"/>
</dbReference>
<comment type="caution">
    <text evidence="5">The sequence shown here is derived from an EMBL/GenBank/DDBJ whole genome shotgun (WGS) entry which is preliminary data.</text>
</comment>
<proteinExistence type="predicted"/>
<dbReference type="InterPro" id="IPR036390">
    <property type="entry name" value="WH_DNA-bd_sf"/>
</dbReference>
<dbReference type="Pfam" id="PF13545">
    <property type="entry name" value="HTH_Crp_2"/>
    <property type="match status" value="1"/>
</dbReference>
<dbReference type="PRINTS" id="PR00034">
    <property type="entry name" value="HTHCRP"/>
</dbReference>
<dbReference type="OrthoDB" id="667966at2"/>
<reference evidence="5 6" key="1">
    <citation type="submission" date="2019-06" db="EMBL/GenBank/DDBJ databases">
        <title>Whole genome sequence for Rhodospirillaceae sp. R148.</title>
        <authorList>
            <person name="Wang G."/>
        </authorList>
    </citation>
    <scope>NUCLEOTIDE SEQUENCE [LARGE SCALE GENOMIC DNA]</scope>
    <source>
        <strain evidence="5 6">R148</strain>
    </source>
</reference>